<dbReference type="Proteomes" id="UP001732700">
    <property type="component" value="Chromosome 4A"/>
</dbReference>
<sequence length="220" mass="24036">MRWARIHPCRSQSKDIKSCQRRGVKVLLSIGGGDGSYGLSSRGDASQVAMYLWNNYLGGTSSSHPLGDAVLDGIDFDIELGGTKFWNNLAMDLKKLSKTVLLSAAPQCPFPDEWDGGAISTGLFDFVWVQFYNNEECQFSAGRKAFMDAWKKWESVPAGKIFLGLPASKDAAGTGFVPAGQLTSRVLPLIKGTPKYGGVMLWSKFYDDRTGYSDAIKSQV</sequence>
<keyword evidence="2" id="KW-1185">Reference proteome</keyword>
<evidence type="ECO:0000313" key="2">
    <source>
        <dbReference type="Proteomes" id="UP001732700"/>
    </source>
</evidence>
<dbReference type="EnsemblPlants" id="AVESA.00010b.r2.4AG0638580.1">
    <property type="protein sequence ID" value="AVESA.00010b.r2.4AG0638580.1.CDS"/>
    <property type="gene ID" value="AVESA.00010b.r2.4AG0638580"/>
</dbReference>
<reference evidence="1" key="1">
    <citation type="submission" date="2021-05" db="EMBL/GenBank/DDBJ databases">
        <authorList>
            <person name="Scholz U."/>
            <person name="Mascher M."/>
            <person name="Fiebig A."/>
        </authorList>
    </citation>
    <scope>NUCLEOTIDE SEQUENCE [LARGE SCALE GENOMIC DNA]</scope>
</reference>
<reference evidence="1" key="2">
    <citation type="submission" date="2025-09" db="UniProtKB">
        <authorList>
            <consortium name="EnsemblPlants"/>
        </authorList>
    </citation>
    <scope>IDENTIFICATION</scope>
</reference>
<proteinExistence type="predicted"/>
<accession>A0ACD5WIP9</accession>
<evidence type="ECO:0000313" key="1">
    <source>
        <dbReference type="EnsemblPlants" id="AVESA.00010b.r2.4AG0638580.1.CDS"/>
    </source>
</evidence>
<protein>
    <submittedName>
        <fullName evidence="1">Uncharacterized protein</fullName>
    </submittedName>
</protein>
<organism evidence="1 2">
    <name type="scientific">Avena sativa</name>
    <name type="common">Oat</name>
    <dbReference type="NCBI Taxonomy" id="4498"/>
    <lineage>
        <taxon>Eukaryota</taxon>
        <taxon>Viridiplantae</taxon>
        <taxon>Streptophyta</taxon>
        <taxon>Embryophyta</taxon>
        <taxon>Tracheophyta</taxon>
        <taxon>Spermatophyta</taxon>
        <taxon>Magnoliopsida</taxon>
        <taxon>Liliopsida</taxon>
        <taxon>Poales</taxon>
        <taxon>Poaceae</taxon>
        <taxon>BOP clade</taxon>
        <taxon>Pooideae</taxon>
        <taxon>Poodae</taxon>
        <taxon>Poeae</taxon>
        <taxon>Poeae Chloroplast Group 1 (Aveneae type)</taxon>
        <taxon>Aveninae</taxon>
        <taxon>Avena</taxon>
    </lineage>
</organism>
<name>A0ACD5WIP9_AVESA</name>